<reference evidence="2 3" key="1">
    <citation type="submission" date="2017-05" db="EMBL/GenBank/DDBJ databases">
        <title>Virgibacillus sp. AK90 isolated from a saltern of Kakinada, India.</title>
        <authorList>
            <person name="Gupta V."/>
            <person name="Sidhu C."/>
            <person name="Korpole S."/>
            <person name="Pinnaka A.K."/>
        </authorList>
    </citation>
    <scope>NUCLEOTIDE SEQUENCE [LARGE SCALE GENOMIC DNA]</scope>
    <source>
        <strain evidence="2 3">AK90</strain>
    </source>
</reference>
<evidence type="ECO:0000313" key="3">
    <source>
        <dbReference type="Proteomes" id="UP000256488"/>
    </source>
</evidence>
<gene>
    <name evidence="2" type="ORF">CAI16_15160</name>
</gene>
<proteinExistence type="predicted"/>
<evidence type="ECO:0000313" key="2">
    <source>
        <dbReference type="EMBL" id="RFA33346.1"/>
    </source>
</evidence>
<dbReference type="Proteomes" id="UP000256488">
    <property type="component" value="Unassembled WGS sequence"/>
</dbReference>
<sequence>MKIHSNEMRVSVPFFTKSIPAASHTNLSNTKKDGVYISSQSLQLFNGSKGQQKNFLIENLMKHRESLVEMKQNLTEKTLESGKDISSIQEQLKEFEKQIAELDNKIVKQQMKEQEKALGKEKDVKENETPQSEEEQLFTQAFALDQTQKMNHVFKGLEREKNTLESEMKLDANRGIYSERKQEKLIKLEEKLQTIQEQIKENGEQSTEEKNNGFSVPV</sequence>
<organism evidence="2 3">
    <name type="scientific">Virgibacillus dokdonensis</name>
    <dbReference type="NCBI Taxonomy" id="302167"/>
    <lineage>
        <taxon>Bacteria</taxon>
        <taxon>Bacillati</taxon>
        <taxon>Bacillota</taxon>
        <taxon>Bacilli</taxon>
        <taxon>Bacillales</taxon>
        <taxon>Bacillaceae</taxon>
        <taxon>Virgibacillus</taxon>
    </lineage>
</organism>
<dbReference type="AlphaFoldDB" id="A0A3E0WMZ2"/>
<evidence type="ECO:0000256" key="1">
    <source>
        <dbReference type="SAM" id="MobiDB-lite"/>
    </source>
</evidence>
<dbReference type="EMBL" id="NFZX01000039">
    <property type="protein sequence ID" value="RFA33346.1"/>
    <property type="molecule type" value="Genomic_DNA"/>
</dbReference>
<protein>
    <submittedName>
        <fullName evidence="2">Uncharacterized protein</fullName>
    </submittedName>
</protein>
<accession>A0A3E0WMZ2</accession>
<comment type="caution">
    <text evidence="2">The sequence shown here is derived from an EMBL/GenBank/DDBJ whole genome shotgun (WGS) entry which is preliminary data.</text>
</comment>
<feature type="region of interest" description="Disordered" evidence="1">
    <location>
        <begin position="199"/>
        <end position="218"/>
    </location>
</feature>
<feature type="compositionally biased region" description="Basic and acidic residues" evidence="1">
    <location>
        <begin position="113"/>
        <end position="128"/>
    </location>
</feature>
<dbReference type="RefSeq" id="WP_116279087.1">
    <property type="nucleotide sequence ID" value="NZ_NFZX01000039.1"/>
</dbReference>
<feature type="region of interest" description="Disordered" evidence="1">
    <location>
        <begin position="113"/>
        <end position="134"/>
    </location>
</feature>
<name>A0A3E0WMZ2_9BACI</name>
<feature type="compositionally biased region" description="Basic and acidic residues" evidence="1">
    <location>
        <begin position="199"/>
        <end position="211"/>
    </location>
</feature>